<feature type="compositionally biased region" description="Low complexity" evidence="1">
    <location>
        <begin position="35"/>
        <end position="55"/>
    </location>
</feature>
<feature type="compositionally biased region" description="Low complexity" evidence="1">
    <location>
        <begin position="837"/>
        <end position="847"/>
    </location>
</feature>
<evidence type="ECO:0008006" key="7">
    <source>
        <dbReference type="Google" id="ProtNLM"/>
    </source>
</evidence>
<feature type="compositionally biased region" description="Basic and acidic residues" evidence="1">
    <location>
        <begin position="228"/>
        <end position="240"/>
    </location>
</feature>
<feature type="domain" description="PH" evidence="3">
    <location>
        <begin position="1185"/>
        <end position="1326"/>
    </location>
</feature>
<evidence type="ECO:0000259" key="4">
    <source>
        <dbReference type="Pfam" id="PF24345"/>
    </source>
</evidence>
<feature type="region of interest" description="Disordered" evidence="1">
    <location>
        <begin position="1169"/>
        <end position="1188"/>
    </location>
</feature>
<dbReference type="InterPro" id="IPR056222">
    <property type="entry name" value="PH_23"/>
</dbReference>
<comment type="caution">
    <text evidence="5">The sequence shown here is derived from an EMBL/GenBank/DDBJ whole genome shotgun (WGS) entry which is preliminary data.</text>
</comment>
<protein>
    <recommendedName>
        <fullName evidence="7">Glucan 4-alpha-glucosidase</fullName>
    </recommendedName>
</protein>
<reference evidence="5 6" key="1">
    <citation type="journal article" date="2014" name="Genome Announc.">
        <title>Draft genome sequence of the pathogenic fungus Scedosporium apiospermum.</title>
        <authorList>
            <person name="Vandeputte P."/>
            <person name="Ghamrawi S."/>
            <person name="Rechenmann M."/>
            <person name="Iltis A."/>
            <person name="Giraud S."/>
            <person name="Fleury M."/>
            <person name="Thornton C."/>
            <person name="Delhaes L."/>
            <person name="Meyer W."/>
            <person name="Papon N."/>
            <person name="Bouchara J.P."/>
        </authorList>
    </citation>
    <scope>NUCLEOTIDE SEQUENCE [LARGE SCALE GENOMIC DNA]</scope>
    <source>
        <strain evidence="5 6">IHEM 14462</strain>
    </source>
</reference>
<dbReference type="OrthoDB" id="5408934at2759"/>
<name>A0A084GH73_PSEDA</name>
<dbReference type="InterPro" id="IPR056223">
    <property type="entry name" value="PH_24"/>
</dbReference>
<feature type="region of interest" description="Disordered" evidence="1">
    <location>
        <begin position="135"/>
        <end position="585"/>
    </location>
</feature>
<feature type="compositionally biased region" description="Basic and acidic residues" evidence="1">
    <location>
        <begin position="1414"/>
        <end position="1423"/>
    </location>
</feature>
<feature type="domain" description="PH" evidence="4">
    <location>
        <begin position="1604"/>
        <end position="1734"/>
    </location>
</feature>
<dbReference type="Pfam" id="PF24345">
    <property type="entry name" value="PH_24"/>
    <property type="match status" value="1"/>
</dbReference>
<feature type="region of interest" description="Disordered" evidence="1">
    <location>
        <begin position="601"/>
        <end position="779"/>
    </location>
</feature>
<evidence type="ECO:0000259" key="2">
    <source>
        <dbReference type="Pfam" id="PF24340"/>
    </source>
</evidence>
<feature type="compositionally biased region" description="Polar residues" evidence="1">
    <location>
        <begin position="413"/>
        <end position="426"/>
    </location>
</feature>
<feature type="compositionally biased region" description="Low complexity" evidence="1">
    <location>
        <begin position="746"/>
        <end position="757"/>
    </location>
</feature>
<accession>A0A084GH73</accession>
<sequence length="1991" mass="218479">MSIQTESDEPSTPARKPAASPADDEPKDVTSTPDPSGATGAAAPGTPKSAPAAGARQRTYTKTDGPPPPTLLVDFLRGRPSPARIAAQRQRRMTMDAVKAEIKQEMRQSSVRKLQQPGGVRDRVKAWQKANAAAMAAGDPMATPSEPTEIAFAGDDKSVTEEDRIRIKMRKKKASTPKVVVQQEKREQEQPQQPAESASKLSTSEETKPESIGAAATPKKKTPPKKRVVSDDHWMNNKKEGKTRRSPPRGPRKPPESKPMPIPKDFLLRTARNPPASQKVKEWAKTVENVPPADGPGGRKYHVDEMTEFSRSVDSLVPSELSAHSEKAPSTPRRSRTPAAKSERSLDDDGIRVTPMRESSKKKRKPPKQPEKESSVPAPTTTTKSQLDDDGIRVTPIEDSGKKKKKPPKEPENGSSISAPTTTTRSQLEDDGIRVRPIPDSVDVDAERKKSNRKSSRSAPSIAPSLSLRDKSPYDFIDHDKMGSEVSKVTAKTVDEPATPTRRKVSRSKPKLAQKKRNSAPTEITQTTQTSKSTEVTEATEATESTETELGPEMAGARSPGATSNGSSGELGEQPSIIESSAPTMLDIPVGKSAFSELDLPLGADARNSSRRQKPQRNPSLSVPKVFKRVVSEGKKIMNPEPPRPAGVNKPPSIETWLTNTVDPFVDAPANVPDVNPIKRRKSVEKKWAAENQARTREPDEMTPKTTPKKTSPRPAAPAPAPPPPEENEENVTPKAVHEEKKKPVETPTKTQTKTPPSTGLKRKGATRGTASPLKAGLKKHLRDALKDAFKGQSSNQIFTQTSYESREERVYGAIDSEVSFEEECRDPHCHCRRRSAGSGSQRRSLSPDSFDSRDLEDDRTTTTSSLPEPRRRPPTNGFHELSTIVSEETCSSRDNETMSTVSQTTVTQTTLTKESELSRRSSQRPGLKRRLTKHSDLVSVLSAPDDASVPQGIRNARSRPSVRRTRSKRSAVTTNDLLREFADDENLYNRELKTLVDGVIPVLLNAVIGESADLTTVFGPSAPGRKVDAMSKAVVSMGISLEKLRNAHRRAPLSDVHRLVTWLEGVIPIYNGYLDAWRLGFENLIVNLAPASDIPDDLDSLLNALPRNAEGDIVNEDGERVDVAHLLKRPIFRIRMVTNFVRGIHDIIGSEQTGLLVASFESLQDKARKRHKEERARVTDEDAANTDTTRTRDLRTLAAMGYIKVDPSLQVSAKDVFNLSLIHSNGQRLNCQAELVHRDNPGALGHPGELMIRQTGEGQRTWLLFPPMPMSLLSARKLDSGRELLVMVRGTHNGKVWRELMRLTTDDERQVDDWVEMLGTLPLPPLELEPAPHTPSQEGGSPRQSAVGDVPLGAQTSLEYRAESPDRPSIISEPTTPTSPTTPTKAPMPSRYHTSRPPPPTYQLEVTAPDQPAAHDEPLIPREEEDDDEESVASSRHHQPNTKPFRADGAPPPPIHRSFASPKPKPMTLQPPSDARVKRRTSSPLKHEYLPSDASSEESGDLTSESEEGSEEESMSDSSGDDDIDSVDIPDTEVGVSIKQGHDRRHDHDHDHGHDHDHDHDRSEMTESVLSYASLTPSNSASQAGLHQRRQPVEAVEAVEPIESNDASRFVCSVSHWHDKRGLWKDLSSHLCSILVSPGMMEAFSMKPNRNPLTDKPLIALDLTPVVLVRKSNALDLEVRTAVLGHSKITSIGGGTFRFRNATQEECLNLYAAVHAARLKNEKYIQLENEMRFRSFGERRPANGDEEGGLRTKRSWFGRKNSYRASARAPTRSIDEASTAASSSMSASSFLKRLAGGANLSFNIGRSSLEKQNGAMSLYTSGSSSAEGSMPRSPSVSIDGSGRGEPISNDNVPIRLHLLVSASRWEDYGNCRLQVRRPPEGWRQELRANHGLEKRVTVTTIPKKKDMMGGGNGGDAAVPRVVLDAVLGSGCFTMMGTRGIICSVWEERRDEYIPATGSPGGSVKKWCFQLGSVPQANWLLTLLHEEVVRA</sequence>
<feature type="region of interest" description="Disordered" evidence="1">
    <location>
        <begin position="823"/>
        <end position="971"/>
    </location>
</feature>
<dbReference type="PANTHER" id="PTHR24216:SF8">
    <property type="entry name" value="PAXILLIN, ISOFORM F"/>
    <property type="match status" value="1"/>
</dbReference>
<evidence type="ECO:0000313" key="6">
    <source>
        <dbReference type="Proteomes" id="UP000028545"/>
    </source>
</evidence>
<feature type="region of interest" description="Disordered" evidence="1">
    <location>
        <begin position="1"/>
        <end position="80"/>
    </location>
</feature>
<proteinExistence type="predicted"/>
<feature type="compositionally biased region" description="Polar residues" evidence="1">
    <location>
        <begin position="519"/>
        <end position="532"/>
    </location>
</feature>
<feature type="compositionally biased region" description="Basic and acidic residues" evidence="1">
    <location>
        <begin position="851"/>
        <end position="861"/>
    </location>
</feature>
<feature type="compositionally biased region" description="Basic and acidic residues" evidence="1">
    <location>
        <begin position="1541"/>
        <end position="1566"/>
    </location>
</feature>
<gene>
    <name evidence="5" type="ORF">SAPIO_CDS0523</name>
</gene>
<dbReference type="InterPro" id="IPR056416">
    <property type="entry name" value="DH_2_fung"/>
</dbReference>
<feature type="domain" description="DBL homology" evidence="2">
    <location>
        <begin position="972"/>
        <end position="1172"/>
    </location>
</feature>
<feature type="compositionally biased region" description="Basic and acidic residues" evidence="1">
    <location>
        <begin position="736"/>
        <end position="745"/>
    </location>
</feature>
<feature type="region of interest" description="Disordered" evidence="1">
    <location>
        <begin position="103"/>
        <end position="122"/>
    </location>
</feature>
<feature type="compositionally biased region" description="Pro residues" evidence="1">
    <location>
        <begin position="715"/>
        <end position="725"/>
    </location>
</feature>
<feature type="compositionally biased region" description="Basic and acidic residues" evidence="1">
    <location>
        <begin position="468"/>
        <end position="483"/>
    </location>
</feature>
<feature type="compositionally biased region" description="Acidic residues" evidence="1">
    <location>
        <begin position="1496"/>
        <end position="1532"/>
    </location>
</feature>
<dbReference type="Proteomes" id="UP000028545">
    <property type="component" value="Unassembled WGS sequence"/>
</dbReference>
<dbReference type="HOGENOM" id="CLU_001441_0_0_1"/>
<feature type="compositionally biased region" description="Polar residues" evidence="1">
    <location>
        <begin position="1819"/>
        <end position="1839"/>
    </location>
</feature>
<feature type="compositionally biased region" description="Basic residues" evidence="1">
    <location>
        <begin position="957"/>
        <end position="970"/>
    </location>
</feature>
<dbReference type="PANTHER" id="PTHR24216">
    <property type="entry name" value="PAXILLIN-RELATED"/>
    <property type="match status" value="1"/>
</dbReference>
<dbReference type="RefSeq" id="XP_016646484.1">
    <property type="nucleotide sequence ID" value="XM_016783284.1"/>
</dbReference>
<dbReference type="Pfam" id="PF24344">
    <property type="entry name" value="PH_23"/>
    <property type="match status" value="1"/>
</dbReference>
<feature type="compositionally biased region" description="Polar residues" evidence="1">
    <location>
        <begin position="1335"/>
        <end position="1345"/>
    </location>
</feature>
<feature type="compositionally biased region" description="Basic residues" evidence="1">
    <location>
        <begin position="501"/>
        <end position="518"/>
    </location>
</feature>
<evidence type="ECO:0000313" key="5">
    <source>
        <dbReference type="EMBL" id="KEZ46685.1"/>
    </source>
</evidence>
<feature type="compositionally biased region" description="Basic and acidic residues" evidence="1">
    <location>
        <begin position="154"/>
        <end position="166"/>
    </location>
</feature>
<dbReference type="Pfam" id="PF24340">
    <property type="entry name" value="DH_2"/>
    <property type="match status" value="1"/>
</dbReference>
<feature type="compositionally biased region" description="Low complexity" evidence="1">
    <location>
        <begin position="533"/>
        <end position="549"/>
    </location>
</feature>
<organism evidence="5 6">
    <name type="scientific">Pseudallescheria apiosperma</name>
    <name type="common">Scedosporium apiospermum</name>
    <dbReference type="NCBI Taxonomy" id="563466"/>
    <lineage>
        <taxon>Eukaryota</taxon>
        <taxon>Fungi</taxon>
        <taxon>Dikarya</taxon>
        <taxon>Ascomycota</taxon>
        <taxon>Pezizomycotina</taxon>
        <taxon>Sordariomycetes</taxon>
        <taxon>Hypocreomycetidae</taxon>
        <taxon>Microascales</taxon>
        <taxon>Microascaceae</taxon>
        <taxon>Scedosporium</taxon>
    </lineage>
</organism>
<feature type="compositionally biased region" description="Basic and acidic residues" evidence="1">
    <location>
        <begin position="341"/>
        <end position="351"/>
    </location>
</feature>
<feature type="region of interest" description="Disordered" evidence="1">
    <location>
        <begin position="1324"/>
        <end position="1569"/>
    </location>
</feature>
<dbReference type="OMA" id="FMIQMKS"/>
<dbReference type="KEGG" id="sapo:SAPIO_CDS0523"/>
<feature type="compositionally biased region" description="Low complexity" evidence="1">
    <location>
        <begin position="898"/>
        <end position="913"/>
    </location>
</feature>
<feature type="compositionally biased region" description="Basic residues" evidence="1">
    <location>
        <begin position="241"/>
        <end position="252"/>
    </location>
</feature>
<evidence type="ECO:0000259" key="3">
    <source>
        <dbReference type="Pfam" id="PF24344"/>
    </source>
</evidence>
<dbReference type="EMBL" id="JOWA01000022">
    <property type="protein sequence ID" value="KEZ46685.1"/>
    <property type="molecule type" value="Genomic_DNA"/>
</dbReference>
<feature type="compositionally biased region" description="Basic and acidic residues" evidence="1">
    <location>
        <begin position="685"/>
        <end position="703"/>
    </location>
</feature>
<feature type="region of interest" description="Disordered" evidence="1">
    <location>
        <begin position="1819"/>
        <end position="1848"/>
    </location>
</feature>
<dbReference type="GeneID" id="27718675"/>
<evidence type="ECO:0000256" key="1">
    <source>
        <dbReference type="SAM" id="MobiDB-lite"/>
    </source>
</evidence>
<feature type="compositionally biased region" description="Low complexity" evidence="1">
    <location>
        <begin position="1375"/>
        <end position="1390"/>
    </location>
</feature>
<dbReference type="VEuPathDB" id="FungiDB:SAPIO_CDS0523"/>
<keyword evidence="6" id="KW-1185">Reference proteome</keyword>
<feature type="compositionally biased region" description="Basic residues" evidence="1">
    <location>
        <begin position="218"/>
        <end position="227"/>
    </location>
</feature>